<dbReference type="EMBL" id="BFAG01000004">
    <property type="protein sequence ID" value="GBF05401.1"/>
    <property type="molecule type" value="Genomic_DNA"/>
</dbReference>
<reference evidence="2" key="1">
    <citation type="submission" date="2018-01" db="EMBL/GenBank/DDBJ databases">
        <title>Draft Genome Sequence of the Radioresistant Bacterium Deinococcus aerius TR0125, Isolated from the Higher Atmosphere above Japan.</title>
        <authorList>
            <person name="Satoh K."/>
            <person name="Arai H."/>
            <person name="Sanzen T."/>
            <person name="Kawaguchi Y."/>
            <person name="Hayashi H."/>
            <person name="Yokobori S."/>
            <person name="Yamagishi A."/>
            <person name="Oono Y."/>
            <person name="Narumi I."/>
        </authorList>
    </citation>
    <scope>NUCLEOTIDE SEQUENCE [LARGE SCALE GENOMIC DNA]</scope>
    <source>
        <strain evidence="2">TR0125</strain>
    </source>
</reference>
<protein>
    <submittedName>
        <fullName evidence="1">Uncharacterized protein</fullName>
    </submittedName>
</protein>
<evidence type="ECO:0000313" key="2">
    <source>
        <dbReference type="Proteomes" id="UP000236569"/>
    </source>
</evidence>
<accession>A0A2I9DKJ3</accession>
<organism evidence="1 2">
    <name type="scientific">Deinococcus aerius</name>
    <dbReference type="NCBI Taxonomy" id="200253"/>
    <lineage>
        <taxon>Bacteria</taxon>
        <taxon>Thermotogati</taxon>
        <taxon>Deinococcota</taxon>
        <taxon>Deinococci</taxon>
        <taxon>Deinococcales</taxon>
        <taxon>Deinococcaceae</taxon>
        <taxon>Deinococcus</taxon>
    </lineage>
</organism>
<dbReference type="AlphaFoldDB" id="A0A2I9DKJ3"/>
<proteinExistence type="predicted"/>
<evidence type="ECO:0000313" key="1">
    <source>
        <dbReference type="EMBL" id="GBF05401.1"/>
    </source>
</evidence>
<dbReference type="Proteomes" id="UP000236569">
    <property type="component" value="Unassembled WGS sequence"/>
</dbReference>
<comment type="caution">
    <text evidence="1">The sequence shown here is derived from an EMBL/GenBank/DDBJ whole genome shotgun (WGS) entry which is preliminary data.</text>
</comment>
<keyword evidence="2" id="KW-1185">Reference proteome</keyword>
<sequence>MDGALYGQYPPADLFPVSFGRVTAMMEAQWTRPLELGVPVILDDGFWTRASRDALRAKAAGLGCPSPCTR</sequence>
<name>A0A2I9DKJ3_9DEIO</name>
<gene>
    <name evidence="1" type="ORF">DAERI_040161</name>
</gene>